<name>A0A9W7E557_9STRA</name>
<gene>
    <name evidence="1" type="ORF">TrLO_g6638</name>
</gene>
<dbReference type="Proteomes" id="UP001165122">
    <property type="component" value="Unassembled WGS sequence"/>
</dbReference>
<dbReference type="AlphaFoldDB" id="A0A9W7E557"/>
<dbReference type="OrthoDB" id="10355578at2759"/>
<organism evidence="1 2">
    <name type="scientific">Triparma laevis f. longispina</name>
    <dbReference type="NCBI Taxonomy" id="1714387"/>
    <lineage>
        <taxon>Eukaryota</taxon>
        <taxon>Sar</taxon>
        <taxon>Stramenopiles</taxon>
        <taxon>Ochrophyta</taxon>
        <taxon>Bolidophyceae</taxon>
        <taxon>Parmales</taxon>
        <taxon>Triparmaceae</taxon>
        <taxon>Triparma</taxon>
    </lineage>
</organism>
<reference evidence="2" key="1">
    <citation type="journal article" date="2023" name="Commun. Biol.">
        <title>Genome analysis of Parmales, the sister group of diatoms, reveals the evolutionary specialization of diatoms from phago-mixotrophs to photoautotrophs.</title>
        <authorList>
            <person name="Ban H."/>
            <person name="Sato S."/>
            <person name="Yoshikawa S."/>
            <person name="Yamada K."/>
            <person name="Nakamura Y."/>
            <person name="Ichinomiya M."/>
            <person name="Sato N."/>
            <person name="Blanc-Mathieu R."/>
            <person name="Endo H."/>
            <person name="Kuwata A."/>
            <person name="Ogata H."/>
        </authorList>
    </citation>
    <scope>NUCLEOTIDE SEQUENCE [LARGE SCALE GENOMIC DNA]</scope>
    <source>
        <strain evidence="2">NIES 3700</strain>
    </source>
</reference>
<accession>A0A9W7E557</accession>
<proteinExistence type="predicted"/>
<dbReference type="EMBL" id="BRXW01000562">
    <property type="protein sequence ID" value="GMH66497.1"/>
    <property type="molecule type" value="Genomic_DNA"/>
</dbReference>
<evidence type="ECO:0000313" key="2">
    <source>
        <dbReference type="Proteomes" id="UP001165122"/>
    </source>
</evidence>
<comment type="caution">
    <text evidence="1">The sequence shown here is derived from an EMBL/GenBank/DDBJ whole genome shotgun (WGS) entry which is preliminary data.</text>
</comment>
<protein>
    <submittedName>
        <fullName evidence="1">Uncharacterized protein</fullName>
    </submittedName>
</protein>
<evidence type="ECO:0000313" key="1">
    <source>
        <dbReference type="EMBL" id="GMH66497.1"/>
    </source>
</evidence>
<sequence length="98" mass="10993">MDQHQQHPKCVKQFKAVSKFLAKSKTNSIDLSACGSKENNALVALYRCETKNFDVCKSEQKMYENCHSSVMGVGTFENGSDCAKQLTALRVCVQQRKN</sequence>
<keyword evidence="2" id="KW-1185">Reference proteome</keyword>